<evidence type="ECO:0000259" key="7">
    <source>
        <dbReference type="PROSITE" id="PS00715"/>
    </source>
</evidence>
<comment type="caution">
    <text evidence="9">The sequence shown here is derived from an EMBL/GenBank/DDBJ whole genome shotgun (WGS) entry which is preliminary data.</text>
</comment>
<dbReference type="PRINTS" id="PR00046">
    <property type="entry name" value="SIGMA70FCT"/>
</dbReference>
<dbReference type="InterPro" id="IPR036388">
    <property type="entry name" value="WH-like_DNA-bd_sf"/>
</dbReference>
<dbReference type="SUPFAM" id="SSF88946">
    <property type="entry name" value="Sigma2 domain of RNA polymerase sigma factors"/>
    <property type="match status" value="1"/>
</dbReference>
<dbReference type="RefSeq" id="WP_201311359.1">
    <property type="nucleotide sequence ID" value="NZ_BLYI01000043.1"/>
</dbReference>
<dbReference type="SUPFAM" id="SSF88659">
    <property type="entry name" value="Sigma3 and sigma4 domains of RNA polymerase sigma factors"/>
    <property type="match status" value="2"/>
</dbReference>
<dbReference type="EMBL" id="BLYI01000043">
    <property type="protein sequence ID" value="GFO85660.1"/>
    <property type="molecule type" value="Genomic_DNA"/>
</dbReference>
<dbReference type="AlphaFoldDB" id="A0A916VDC8"/>
<dbReference type="Pfam" id="PF04539">
    <property type="entry name" value="Sigma70_r3"/>
    <property type="match status" value="1"/>
</dbReference>
<dbReference type="InterPro" id="IPR007630">
    <property type="entry name" value="RNA_pol_sigma70_r4"/>
</dbReference>
<keyword evidence="1" id="KW-0749">Sporulation</keyword>
<dbReference type="PIRSF" id="PIRSF000770">
    <property type="entry name" value="RNA_pol_sigma-SigE/K"/>
    <property type="match status" value="1"/>
</dbReference>
<dbReference type="Proteomes" id="UP000613208">
    <property type="component" value="Unassembled WGS sequence"/>
</dbReference>
<keyword evidence="10" id="KW-1185">Reference proteome</keyword>
<dbReference type="PANTHER" id="PTHR30603:SF17">
    <property type="entry name" value="RNA POLYMERASE SIGMA-G FACTOR"/>
    <property type="match status" value="1"/>
</dbReference>
<dbReference type="PROSITE" id="PS00716">
    <property type="entry name" value="SIGMA70_2"/>
    <property type="match status" value="1"/>
</dbReference>
<evidence type="ECO:0000256" key="2">
    <source>
        <dbReference type="ARBA" id="ARBA00023015"/>
    </source>
</evidence>
<evidence type="ECO:0000256" key="3">
    <source>
        <dbReference type="ARBA" id="ARBA00023082"/>
    </source>
</evidence>
<organism evidence="9 10">
    <name type="scientific">Anaerostipes butyraticus</name>
    <dbReference type="NCBI Taxonomy" id="645466"/>
    <lineage>
        <taxon>Bacteria</taxon>
        <taxon>Bacillati</taxon>
        <taxon>Bacillota</taxon>
        <taxon>Clostridia</taxon>
        <taxon>Lachnospirales</taxon>
        <taxon>Lachnospiraceae</taxon>
        <taxon>Anaerostipes</taxon>
    </lineage>
</organism>
<dbReference type="Pfam" id="PF04545">
    <property type="entry name" value="Sigma70_r4"/>
    <property type="match status" value="1"/>
</dbReference>
<keyword evidence="3 6" id="KW-0731">Sigma factor</keyword>
<evidence type="ECO:0000256" key="4">
    <source>
        <dbReference type="ARBA" id="ARBA00023125"/>
    </source>
</evidence>
<keyword evidence="2 6" id="KW-0805">Transcription regulation</keyword>
<dbReference type="InterPro" id="IPR013325">
    <property type="entry name" value="RNA_pol_sigma_r2"/>
</dbReference>
<dbReference type="NCBIfam" id="NF004052">
    <property type="entry name" value="PRK05572.1"/>
    <property type="match status" value="1"/>
</dbReference>
<dbReference type="NCBIfam" id="TIGR02980">
    <property type="entry name" value="SigBFG"/>
    <property type="match status" value="1"/>
</dbReference>
<evidence type="ECO:0000256" key="1">
    <source>
        <dbReference type="ARBA" id="ARBA00022969"/>
    </source>
</evidence>
<feature type="domain" description="RNA polymerase sigma-70" evidence="7">
    <location>
        <begin position="46"/>
        <end position="59"/>
    </location>
</feature>
<dbReference type="Pfam" id="PF04542">
    <property type="entry name" value="Sigma70_r2"/>
    <property type="match status" value="1"/>
</dbReference>
<dbReference type="InterPro" id="IPR007624">
    <property type="entry name" value="RNA_pol_sigma70_r3"/>
</dbReference>
<dbReference type="NCBIfam" id="TIGR02937">
    <property type="entry name" value="sigma70-ECF"/>
    <property type="match status" value="1"/>
</dbReference>
<dbReference type="InterPro" id="IPR013324">
    <property type="entry name" value="RNA_pol_sigma_r3/r4-like"/>
</dbReference>
<dbReference type="InterPro" id="IPR014284">
    <property type="entry name" value="RNA_pol_sigma-70_dom"/>
</dbReference>
<dbReference type="InterPro" id="IPR014322">
    <property type="entry name" value="RNA_pol_sigma-B/F/G"/>
</dbReference>
<evidence type="ECO:0000313" key="9">
    <source>
        <dbReference type="EMBL" id="GFO85660.1"/>
    </source>
</evidence>
<proteinExistence type="inferred from homology"/>
<name>A0A916VDC8_9FIRM</name>
<evidence type="ECO:0000256" key="5">
    <source>
        <dbReference type="ARBA" id="ARBA00023163"/>
    </source>
</evidence>
<dbReference type="InterPro" id="IPR050239">
    <property type="entry name" value="Sigma-70_RNA_pol_init_factors"/>
</dbReference>
<accession>A0A916VDC8</accession>
<evidence type="ECO:0000259" key="8">
    <source>
        <dbReference type="PROSITE" id="PS00716"/>
    </source>
</evidence>
<dbReference type="GO" id="GO:0030435">
    <property type="term" value="P:sporulation resulting in formation of a cellular spore"/>
    <property type="evidence" value="ECO:0007669"/>
    <property type="project" value="UniProtKB-KW"/>
</dbReference>
<dbReference type="GO" id="GO:0016987">
    <property type="term" value="F:sigma factor activity"/>
    <property type="evidence" value="ECO:0007669"/>
    <property type="project" value="UniProtKB-KW"/>
</dbReference>
<keyword evidence="5 6" id="KW-0804">Transcription</keyword>
<dbReference type="PANTHER" id="PTHR30603">
    <property type="entry name" value="RNA POLYMERASE SIGMA FACTOR RPO"/>
    <property type="match status" value="1"/>
</dbReference>
<reference evidence="9" key="1">
    <citation type="submission" date="2020-06" db="EMBL/GenBank/DDBJ databases">
        <title>Characterization of fructooligosaccharide metabolism and fructooligosaccharide-degrading enzymes in human commensal butyrate producers.</title>
        <authorList>
            <person name="Tanno H."/>
            <person name="Fujii T."/>
            <person name="Hirano K."/>
            <person name="Maeno S."/>
            <person name="Tonozuka T."/>
            <person name="Sakamoto M."/>
            <person name="Ohkuma M."/>
            <person name="Tochio T."/>
            <person name="Endo A."/>
        </authorList>
    </citation>
    <scope>NUCLEOTIDE SEQUENCE</scope>
    <source>
        <strain evidence="9">JCM 17466</strain>
    </source>
</reference>
<dbReference type="Gene3D" id="1.20.120.1810">
    <property type="match status" value="1"/>
</dbReference>
<feature type="domain" description="RNA polymerase sigma-70" evidence="8">
    <location>
        <begin position="207"/>
        <end position="233"/>
    </location>
</feature>
<gene>
    <name evidence="9" type="ORF">ANBU17_20070</name>
</gene>
<protein>
    <recommendedName>
        <fullName evidence="6">RNA polymerase sigma factor</fullName>
    </recommendedName>
</protein>
<dbReference type="InterPro" id="IPR000943">
    <property type="entry name" value="RNA_pol_sigma70"/>
</dbReference>
<dbReference type="CDD" id="cd06171">
    <property type="entry name" value="Sigma70_r4"/>
    <property type="match status" value="1"/>
</dbReference>
<evidence type="ECO:0000313" key="10">
    <source>
        <dbReference type="Proteomes" id="UP000613208"/>
    </source>
</evidence>
<dbReference type="GO" id="GO:0006352">
    <property type="term" value="P:DNA-templated transcription initiation"/>
    <property type="evidence" value="ECO:0007669"/>
    <property type="project" value="InterPro"/>
</dbReference>
<dbReference type="GO" id="GO:0003677">
    <property type="term" value="F:DNA binding"/>
    <property type="evidence" value="ECO:0007669"/>
    <property type="project" value="UniProtKB-KW"/>
</dbReference>
<dbReference type="PROSITE" id="PS00715">
    <property type="entry name" value="SIGMA70_1"/>
    <property type="match status" value="1"/>
</dbReference>
<comment type="similarity">
    <text evidence="6">Belongs to the sigma-70 factor family.</text>
</comment>
<dbReference type="Gene3D" id="1.10.10.10">
    <property type="entry name" value="Winged helix-like DNA-binding domain superfamily/Winged helix DNA-binding domain"/>
    <property type="match status" value="2"/>
</dbReference>
<keyword evidence="4 6" id="KW-0238">DNA-binding</keyword>
<evidence type="ECO:0000256" key="6">
    <source>
        <dbReference type="RuleBase" id="RU362124"/>
    </source>
</evidence>
<comment type="function">
    <text evidence="6">Sigma factors are initiation factors that promote the attachment of RNA polymerase to specific initiation sites and are then released.</text>
</comment>
<dbReference type="InterPro" id="IPR007627">
    <property type="entry name" value="RNA_pol_sigma70_r2"/>
</dbReference>
<sequence>MDKTRELLRLTKEGDEEAREKIVVDNMGLIWSVVKRFTNRGYDPEDLFQVGSIGLMKAVDKFDLSYDVKFSTYAVPMITGEIKRFLRDDGMIKVSRSLKENAYKIRQAMEAFSMEHQREATLDELARETNLGREEIVVAMEANKDVESLHQPTYQGDGSEILLMDRLPKEENEEEAVINHVILEESMKELSPEEKELIQYRYFQGKTQQEIAGILHISQVQVSRLEKKILRRLREQIIGHSGKMC</sequence>